<evidence type="ECO:0000256" key="2">
    <source>
        <dbReference type="SAM" id="MobiDB-lite"/>
    </source>
</evidence>
<dbReference type="Proteomes" id="UP000001745">
    <property type="component" value="Unassembled WGS sequence"/>
</dbReference>
<sequence>MPVCEVCSKEPSKYKCPTCGLLSCSLGCTKSHKIYCAPKQDPAAEDSAENAQPEDPGNLAKQEDNTTQSKEQEPLPKAEIQKLFAEYPNLRSRLREIYKTTLEEEWNATAPDSKHSTYHRGDRQAHNHHHHHNNNRGTWTAEKGFNRGVAKIRRWREGCEGGECTDADAEGFVKFMALVAGERGG</sequence>
<keyword evidence="1" id="KW-0863">Zinc-finger</keyword>
<dbReference type="PhylomeDB" id="B8MGM4"/>
<dbReference type="OMA" id="EAWNHDI"/>
<dbReference type="eggNOG" id="ENOG502SF86">
    <property type="taxonomic scope" value="Eukaryota"/>
</dbReference>
<protein>
    <submittedName>
        <fullName evidence="4">HIT finger domain protein, putative</fullName>
    </submittedName>
</protein>
<dbReference type="Gene3D" id="3.30.60.190">
    <property type="match status" value="1"/>
</dbReference>
<dbReference type="AlphaFoldDB" id="B8MGM4"/>
<dbReference type="VEuPathDB" id="FungiDB:TSTA_018460"/>
<dbReference type="CDD" id="cd23023">
    <property type="entry name" value="zf-HIT_BCD1"/>
    <property type="match status" value="1"/>
</dbReference>
<dbReference type="EMBL" id="EQ962656">
    <property type="protein sequence ID" value="EED16775.1"/>
    <property type="molecule type" value="Genomic_DNA"/>
</dbReference>
<keyword evidence="1" id="KW-0862">Zinc</keyword>
<evidence type="ECO:0000313" key="5">
    <source>
        <dbReference type="Proteomes" id="UP000001745"/>
    </source>
</evidence>
<dbReference type="GO" id="GO:0008270">
    <property type="term" value="F:zinc ion binding"/>
    <property type="evidence" value="ECO:0007669"/>
    <property type="project" value="UniProtKB-UniRule"/>
</dbReference>
<dbReference type="GeneID" id="8100956"/>
<reference evidence="5" key="1">
    <citation type="journal article" date="2015" name="Genome Announc.">
        <title>Genome sequence of the AIDS-associated pathogen Penicillium marneffei (ATCC18224) and its near taxonomic relative Talaromyces stipitatus (ATCC10500).</title>
        <authorList>
            <person name="Nierman W.C."/>
            <person name="Fedorova-Abrams N.D."/>
            <person name="Andrianopoulos A."/>
        </authorList>
    </citation>
    <scope>NUCLEOTIDE SEQUENCE [LARGE SCALE GENOMIC DNA]</scope>
    <source>
        <strain evidence="5">ATCC 10500 / CBS 375.48 / QM 6759 / NRRL 1006</strain>
    </source>
</reference>
<dbReference type="HOGENOM" id="CLU_063513_2_0_1"/>
<dbReference type="PROSITE" id="PS51083">
    <property type="entry name" value="ZF_HIT"/>
    <property type="match status" value="1"/>
</dbReference>
<feature type="compositionally biased region" description="Basic and acidic residues" evidence="2">
    <location>
        <begin position="112"/>
        <end position="125"/>
    </location>
</feature>
<proteinExistence type="predicted"/>
<dbReference type="SUPFAM" id="SSF144232">
    <property type="entry name" value="HIT/MYND zinc finger-like"/>
    <property type="match status" value="1"/>
</dbReference>
<evidence type="ECO:0000313" key="4">
    <source>
        <dbReference type="EMBL" id="EED16775.1"/>
    </source>
</evidence>
<dbReference type="STRING" id="441959.B8MGM4"/>
<keyword evidence="1" id="KW-0479">Metal-binding</keyword>
<dbReference type="OrthoDB" id="18412at2759"/>
<feature type="region of interest" description="Disordered" evidence="2">
    <location>
        <begin position="108"/>
        <end position="142"/>
    </location>
</feature>
<dbReference type="Pfam" id="PF04438">
    <property type="entry name" value="zf-HIT"/>
    <property type="match status" value="1"/>
</dbReference>
<organism evidence="4 5">
    <name type="scientific">Talaromyces stipitatus (strain ATCC 10500 / CBS 375.48 / QM 6759 / NRRL 1006)</name>
    <name type="common">Penicillium stipitatum</name>
    <dbReference type="NCBI Taxonomy" id="441959"/>
    <lineage>
        <taxon>Eukaryota</taxon>
        <taxon>Fungi</taxon>
        <taxon>Dikarya</taxon>
        <taxon>Ascomycota</taxon>
        <taxon>Pezizomycotina</taxon>
        <taxon>Eurotiomycetes</taxon>
        <taxon>Eurotiomycetidae</taxon>
        <taxon>Eurotiales</taxon>
        <taxon>Trichocomaceae</taxon>
        <taxon>Talaromyces</taxon>
        <taxon>Talaromyces sect. Talaromyces</taxon>
    </lineage>
</organism>
<keyword evidence="5" id="KW-1185">Reference proteome</keyword>
<feature type="region of interest" description="Disordered" evidence="2">
    <location>
        <begin position="40"/>
        <end position="77"/>
    </location>
</feature>
<gene>
    <name evidence="4" type="ORF">TSTA_018460</name>
</gene>
<dbReference type="FunCoup" id="B8MGM4">
    <property type="interactions" value="93"/>
</dbReference>
<dbReference type="RefSeq" id="XP_002484009.1">
    <property type="nucleotide sequence ID" value="XM_002483964.1"/>
</dbReference>
<dbReference type="InterPro" id="IPR007529">
    <property type="entry name" value="Znf_HIT"/>
</dbReference>
<evidence type="ECO:0000256" key="1">
    <source>
        <dbReference type="PROSITE-ProRule" id="PRU00453"/>
    </source>
</evidence>
<dbReference type="InParanoid" id="B8MGM4"/>
<feature type="domain" description="HIT-type" evidence="3">
    <location>
        <begin position="4"/>
        <end position="36"/>
    </location>
</feature>
<evidence type="ECO:0000259" key="3">
    <source>
        <dbReference type="PROSITE" id="PS51083"/>
    </source>
</evidence>
<accession>B8MGM4</accession>
<name>B8MGM4_TALSN</name>